<evidence type="ECO:0008006" key="5">
    <source>
        <dbReference type="Google" id="ProtNLM"/>
    </source>
</evidence>
<keyword evidence="2" id="KW-0732">Signal</keyword>
<dbReference type="OrthoDB" id="1271983at2"/>
<proteinExistence type="predicted"/>
<dbReference type="RefSeq" id="WP_089793515.1">
    <property type="nucleotide sequence ID" value="NZ_FOIU01000002.1"/>
</dbReference>
<evidence type="ECO:0000313" key="4">
    <source>
        <dbReference type="Proteomes" id="UP000199469"/>
    </source>
</evidence>
<evidence type="ECO:0000256" key="1">
    <source>
        <dbReference type="SAM" id="MobiDB-lite"/>
    </source>
</evidence>
<accession>A0A1I0RJF0</accession>
<reference evidence="4" key="1">
    <citation type="submission" date="2016-10" db="EMBL/GenBank/DDBJ databases">
        <authorList>
            <person name="Varghese N."/>
            <person name="Submissions S."/>
        </authorList>
    </citation>
    <scope>NUCLEOTIDE SEQUENCE [LARGE SCALE GENOMIC DNA]</scope>
    <source>
        <strain evidence="4">DSM 17724</strain>
    </source>
</reference>
<organism evidence="3 4">
    <name type="scientific">Chryseobacterium wanjuense</name>
    <dbReference type="NCBI Taxonomy" id="356305"/>
    <lineage>
        <taxon>Bacteria</taxon>
        <taxon>Pseudomonadati</taxon>
        <taxon>Bacteroidota</taxon>
        <taxon>Flavobacteriia</taxon>
        <taxon>Flavobacteriales</taxon>
        <taxon>Weeksellaceae</taxon>
        <taxon>Chryseobacterium group</taxon>
        <taxon>Chryseobacterium</taxon>
    </lineage>
</organism>
<feature type="compositionally biased region" description="Low complexity" evidence="1">
    <location>
        <begin position="24"/>
        <end position="36"/>
    </location>
</feature>
<dbReference type="EMBL" id="FOIU01000002">
    <property type="protein sequence ID" value="SEW41075.1"/>
    <property type="molecule type" value="Genomic_DNA"/>
</dbReference>
<feature type="signal peptide" evidence="2">
    <location>
        <begin position="1"/>
        <end position="20"/>
    </location>
</feature>
<protein>
    <recommendedName>
        <fullName evidence="5">DUF4595 domain-containing protein</fullName>
    </recommendedName>
</protein>
<name>A0A1I0RJF0_9FLAO</name>
<feature type="chain" id="PRO_5011520552" description="DUF4595 domain-containing protein" evidence="2">
    <location>
        <begin position="21"/>
        <end position="284"/>
    </location>
</feature>
<gene>
    <name evidence="3" type="ORF">SAMN05421841_2770</name>
</gene>
<sequence>MTKKYFLSTFAALALGFVVSCDNSTDDPPNQNNNNPGGSTITGPRILSKVNNGTKDTEEYVTTIGGVLSDAYIRDAGSTNTLTASITYTGDKITKIKYQDNVNPHVVDNLYTISYTNGKMSAISMDQTAMSTTNHSDFTIFYDAGGQLYRIVEKKKMGGSASYTHYVEHKFTFSASNVAKVDYTTMPMSGGNPDTSTASTITYSYDNYDSKINPYTTLPKEYFMVTGTLFPINFYMLSSNNTGKITIQNPSGPPISVPKGYLYDSQNYPVSDPSQTIKYIYKPL</sequence>
<keyword evidence="4" id="KW-1185">Reference proteome</keyword>
<dbReference type="Proteomes" id="UP000199469">
    <property type="component" value="Unassembled WGS sequence"/>
</dbReference>
<evidence type="ECO:0000313" key="3">
    <source>
        <dbReference type="EMBL" id="SEW41075.1"/>
    </source>
</evidence>
<feature type="region of interest" description="Disordered" evidence="1">
    <location>
        <begin position="24"/>
        <end position="45"/>
    </location>
</feature>
<evidence type="ECO:0000256" key="2">
    <source>
        <dbReference type="SAM" id="SignalP"/>
    </source>
</evidence>
<dbReference type="PROSITE" id="PS51257">
    <property type="entry name" value="PROKAR_LIPOPROTEIN"/>
    <property type="match status" value="1"/>
</dbReference>
<dbReference type="AlphaFoldDB" id="A0A1I0RJF0"/>
<dbReference type="STRING" id="356305.SAMN05421841_2770"/>